<feature type="transmembrane region" description="Helical" evidence="2">
    <location>
        <begin position="161"/>
        <end position="179"/>
    </location>
</feature>
<evidence type="ECO:0000313" key="5">
    <source>
        <dbReference type="Proteomes" id="UP001490365"/>
    </source>
</evidence>
<feature type="compositionally biased region" description="Polar residues" evidence="1">
    <location>
        <begin position="31"/>
        <end position="49"/>
    </location>
</feature>
<feature type="transmembrane region" description="Helical" evidence="2">
    <location>
        <begin position="254"/>
        <end position="276"/>
    </location>
</feature>
<evidence type="ECO:0000259" key="3">
    <source>
        <dbReference type="Pfam" id="PF01569"/>
    </source>
</evidence>
<evidence type="ECO:0000256" key="2">
    <source>
        <dbReference type="SAM" id="Phobius"/>
    </source>
</evidence>
<gene>
    <name evidence="4" type="ORF">ABT211_28480</name>
</gene>
<sequence>MRDTPRPQGTVGDFRPGPPQLRPGRALAHTTGASGSGSPHRSDGRSPQTPRGARRSDPDGRLGTTPPVPGRPTSFLHFPLAGLLALLGLPVLLFALITWQVVAHGPLLRLDSRLSSALVHPDRFSELLSDIGNVQVAIPVLVLVIAYTARRGRATGTDRWWLPPTAAAVLMALVPAIIVPLKDWTARPGTPVVPPAVGYFPSGHTATAAIAYGSATLVLLPWLTSAAARRTAVAVCAALVLGVSYGLVRRGYHWPLDVVASWCLATVLLTSLRLLLSRSTRRSSSGTPSSRTGPS</sequence>
<dbReference type="InterPro" id="IPR000326">
    <property type="entry name" value="PAP2/HPO"/>
</dbReference>
<keyword evidence="2" id="KW-0472">Membrane</keyword>
<organism evidence="4 5">
    <name type="scientific">Streptomyces sp. 900105755</name>
    <dbReference type="NCBI Taxonomy" id="3154389"/>
    <lineage>
        <taxon>Bacteria</taxon>
        <taxon>Bacillati</taxon>
        <taxon>Actinomycetota</taxon>
        <taxon>Actinomycetes</taxon>
        <taxon>Kitasatosporales</taxon>
        <taxon>Streptomycetaceae</taxon>
        <taxon>Streptomyces</taxon>
    </lineage>
</organism>
<dbReference type="RefSeq" id="WP_351959612.1">
    <property type="nucleotide sequence ID" value="NZ_JBEOZM010000015.1"/>
</dbReference>
<keyword evidence="5" id="KW-1185">Reference proteome</keyword>
<dbReference type="Gene3D" id="1.20.144.10">
    <property type="entry name" value="Phosphatidic acid phosphatase type 2/haloperoxidase"/>
    <property type="match status" value="1"/>
</dbReference>
<feature type="transmembrane region" description="Helical" evidence="2">
    <location>
        <begin position="232"/>
        <end position="248"/>
    </location>
</feature>
<feature type="transmembrane region" description="Helical" evidence="2">
    <location>
        <begin position="131"/>
        <end position="149"/>
    </location>
</feature>
<dbReference type="EMBL" id="JBEOZM010000015">
    <property type="protein sequence ID" value="MER6271201.1"/>
    <property type="molecule type" value="Genomic_DNA"/>
</dbReference>
<evidence type="ECO:0000256" key="1">
    <source>
        <dbReference type="SAM" id="MobiDB-lite"/>
    </source>
</evidence>
<dbReference type="Proteomes" id="UP001490365">
    <property type="component" value="Unassembled WGS sequence"/>
</dbReference>
<feature type="region of interest" description="Disordered" evidence="1">
    <location>
        <begin position="1"/>
        <end position="70"/>
    </location>
</feature>
<feature type="domain" description="Phosphatidic acid phosphatase type 2/haloperoxidase" evidence="3">
    <location>
        <begin position="199"/>
        <end position="275"/>
    </location>
</feature>
<dbReference type="SUPFAM" id="SSF48317">
    <property type="entry name" value="Acid phosphatase/Vanadium-dependent haloperoxidase"/>
    <property type="match status" value="1"/>
</dbReference>
<keyword evidence="2" id="KW-0812">Transmembrane</keyword>
<protein>
    <submittedName>
        <fullName evidence="4">Phosphatase PAP2 family protein</fullName>
    </submittedName>
</protein>
<dbReference type="CDD" id="cd03392">
    <property type="entry name" value="PAP2_like_2"/>
    <property type="match status" value="1"/>
</dbReference>
<feature type="transmembrane region" description="Helical" evidence="2">
    <location>
        <begin position="199"/>
        <end position="220"/>
    </location>
</feature>
<feature type="transmembrane region" description="Helical" evidence="2">
    <location>
        <begin position="80"/>
        <end position="102"/>
    </location>
</feature>
<comment type="caution">
    <text evidence="4">The sequence shown here is derived from an EMBL/GenBank/DDBJ whole genome shotgun (WGS) entry which is preliminary data.</text>
</comment>
<accession>A0ABV1TME6</accession>
<proteinExistence type="predicted"/>
<dbReference type="Pfam" id="PF01569">
    <property type="entry name" value="PAP2"/>
    <property type="match status" value="1"/>
</dbReference>
<reference evidence="4 5" key="1">
    <citation type="submission" date="2024-06" db="EMBL/GenBank/DDBJ databases">
        <title>The Natural Products Discovery Center: Release of the First 8490 Sequenced Strains for Exploring Actinobacteria Biosynthetic Diversity.</title>
        <authorList>
            <person name="Kalkreuter E."/>
            <person name="Kautsar S.A."/>
            <person name="Yang D."/>
            <person name="Bader C.D."/>
            <person name="Teijaro C.N."/>
            <person name="Fluegel L."/>
            <person name="Davis C.M."/>
            <person name="Simpson J.R."/>
            <person name="Lauterbach L."/>
            <person name="Steele A.D."/>
            <person name="Gui C."/>
            <person name="Meng S."/>
            <person name="Li G."/>
            <person name="Viehrig K."/>
            <person name="Ye F."/>
            <person name="Su P."/>
            <person name="Kiefer A.F."/>
            <person name="Nichols A."/>
            <person name="Cepeda A.J."/>
            <person name="Yan W."/>
            <person name="Fan B."/>
            <person name="Jiang Y."/>
            <person name="Adhikari A."/>
            <person name="Zheng C.-J."/>
            <person name="Schuster L."/>
            <person name="Cowan T.M."/>
            <person name="Smanski M.J."/>
            <person name="Chevrette M.G."/>
            <person name="De Carvalho L.P.S."/>
            <person name="Shen B."/>
        </authorList>
    </citation>
    <scope>NUCLEOTIDE SEQUENCE [LARGE SCALE GENOMIC DNA]</scope>
    <source>
        <strain evidence="4 5">NPDC001694</strain>
    </source>
</reference>
<dbReference type="InterPro" id="IPR036938">
    <property type="entry name" value="PAP2/HPO_sf"/>
</dbReference>
<name>A0ABV1TME6_9ACTN</name>
<keyword evidence="2" id="KW-1133">Transmembrane helix</keyword>
<evidence type="ECO:0000313" key="4">
    <source>
        <dbReference type="EMBL" id="MER6271201.1"/>
    </source>
</evidence>